<name>X1FBK7_9ZZZZ</name>
<gene>
    <name evidence="1" type="ORF">S01H4_67068</name>
</gene>
<evidence type="ECO:0000313" key="1">
    <source>
        <dbReference type="EMBL" id="GAH29935.1"/>
    </source>
</evidence>
<accession>X1FBK7</accession>
<organism evidence="1">
    <name type="scientific">marine sediment metagenome</name>
    <dbReference type="NCBI Taxonomy" id="412755"/>
    <lineage>
        <taxon>unclassified sequences</taxon>
        <taxon>metagenomes</taxon>
        <taxon>ecological metagenomes</taxon>
    </lineage>
</organism>
<feature type="non-terminal residue" evidence="1">
    <location>
        <position position="49"/>
    </location>
</feature>
<reference evidence="1" key="1">
    <citation type="journal article" date="2014" name="Front. Microbiol.">
        <title>High frequency of phylogenetically diverse reductive dehalogenase-homologous genes in deep subseafloor sedimentary metagenomes.</title>
        <authorList>
            <person name="Kawai M."/>
            <person name="Futagami T."/>
            <person name="Toyoda A."/>
            <person name="Takaki Y."/>
            <person name="Nishi S."/>
            <person name="Hori S."/>
            <person name="Arai W."/>
            <person name="Tsubouchi T."/>
            <person name="Morono Y."/>
            <person name="Uchiyama I."/>
            <person name="Ito T."/>
            <person name="Fujiyama A."/>
            <person name="Inagaki F."/>
            <person name="Takami H."/>
        </authorList>
    </citation>
    <scope>NUCLEOTIDE SEQUENCE</scope>
    <source>
        <strain evidence="1">Expedition CK06-06</strain>
    </source>
</reference>
<proteinExistence type="predicted"/>
<sequence length="49" mass="5256">PISTITGADATAEALVSKVKEEATLIRRLVPNVESLDVTIERSSRFDGV</sequence>
<protein>
    <submittedName>
        <fullName evidence="1">Uncharacterized protein</fullName>
    </submittedName>
</protein>
<comment type="caution">
    <text evidence="1">The sequence shown here is derived from an EMBL/GenBank/DDBJ whole genome shotgun (WGS) entry which is preliminary data.</text>
</comment>
<dbReference type="AlphaFoldDB" id="X1FBK7"/>
<feature type="non-terminal residue" evidence="1">
    <location>
        <position position="1"/>
    </location>
</feature>
<dbReference type="EMBL" id="BART01041923">
    <property type="protein sequence ID" value="GAH29935.1"/>
    <property type="molecule type" value="Genomic_DNA"/>
</dbReference>